<evidence type="ECO:0000256" key="4">
    <source>
        <dbReference type="ARBA" id="ARBA00022989"/>
    </source>
</evidence>
<sequence>MATRTTYTEAAPILEKRNTQWRNLLVGACMNLIQASAPVTTLGQPMEVINTHASVIFRFRISLGRTAFLTRESQASANRNDTLSEASRKTWARAGFRGFFYQGLKPWAWIEASTRGVILVLTSTEVEYYARRFGFGHSAAGVLGGIVGGASQAYLTMACMKTVQVTRQKATTTTGRTPGPMEVFLQILRTRGIRGVNAVALRQITGWSSRIGISRVAEGRIRSATGKAPAEKLAAGEKICASVFGGALSCWNQPFEVVRVEMQSLKAESSRPESLMMASTSRYIYATSGISGFSRGFVPRFGVAAWATVCMVWFGDIVKEAIGSRRV</sequence>
<dbReference type="PANTHER" id="PTHR46982">
    <property type="entry name" value="CITRATE/OXOGLUTARATE CARRIER PROTEIN"/>
    <property type="match status" value="1"/>
</dbReference>
<name>A0A1Q8S6H7_9PEZI</name>
<dbReference type="GO" id="GO:0016020">
    <property type="term" value="C:membrane"/>
    <property type="evidence" value="ECO:0007669"/>
    <property type="project" value="UniProtKB-SubCell"/>
</dbReference>
<dbReference type="GO" id="GO:0005739">
    <property type="term" value="C:mitochondrion"/>
    <property type="evidence" value="ECO:0007669"/>
    <property type="project" value="TreeGrafter"/>
</dbReference>
<evidence type="ECO:0000256" key="7">
    <source>
        <dbReference type="RuleBase" id="RU000488"/>
    </source>
</evidence>
<dbReference type="EMBL" id="MPGH01000011">
    <property type="protein sequence ID" value="OLN97030.1"/>
    <property type="molecule type" value="Genomic_DNA"/>
</dbReference>
<evidence type="ECO:0000313" key="9">
    <source>
        <dbReference type="Proteomes" id="UP000186583"/>
    </source>
</evidence>
<dbReference type="STRING" id="708187.A0A1Q8S6H7"/>
<feature type="repeat" description="Solcar" evidence="6">
    <location>
        <begin position="233"/>
        <end position="321"/>
    </location>
</feature>
<evidence type="ECO:0000256" key="5">
    <source>
        <dbReference type="ARBA" id="ARBA00023136"/>
    </source>
</evidence>
<comment type="caution">
    <text evidence="8">The sequence shown here is derived from an EMBL/GenBank/DDBJ whole genome shotgun (WGS) entry which is preliminary data.</text>
</comment>
<dbReference type="InterPro" id="IPR023395">
    <property type="entry name" value="MCP_dom_sf"/>
</dbReference>
<dbReference type="GO" id="GO:0015742">
    <property type="term" value="P:alpha-ketoglutarate transport"/>
    <property type="evidence" value="ECO:0007669"/>
    <property type="project" value="TreeGrafter"/>
</dbReference>
<dbReference type="InterPro" id="IPR018108">
    <property type="entry name" value="MCP_transmembrane"/>
</dbReference>
<dbReference type="InterPro" id="IPR053017">
    <property type="entry name" value="Mito_Cit/Oxoglu_Carrier"/>
</dbReference>
<comment type="similarity">
    <text evidence="7">Belongs to the mitochondrial carrier (TC 2.A.29) family.</text>
</comment>
<dbReference type="SUPFAM" id="SSF103506">
    <property type="entry name" value="Mitochondrial carrier"/>
    <property type="match status" value="1"/>
</dbReference>
<keyword evidence="3" id="KW-0999">Mitochondrion inner membrane</keyword>
<keyword evidence="2 6" id="KW-0812">Transmembrane</keyword>
<keyword evidence="4" id="KW-1133">Transmembrane helix</keyword>
<keyword evidence="3" id="KW-0496">Mitochondrion</keyword>
<evidence type="ECO:0000313" key="8">
    <source>
        <dbReference type="EMBL" id="OLN97030.1"/>
    </source>
</evidence>
<evidence type="ECO:0000256" key="1">
    <source>
        <dbReference type="ARBA" id="ARBA00004141"/>
    </source>
</evidence>
<keyword evidence="7" id="KW-0813">Transport</keyword>
<dbReference type="GO" id="GO:0006843">
    <property type="term" value="P:mitochondrial citrate transmembrane transport"/>
    <property type="evidence" value="ECO:0007669"/>
    <property type="project" value="TreeGrafter"/>
</dbReference>
<dbReference type="PROSITE" id="PS50920">
    <property type="entry name" value="SOLCAR"/>
    <property type="match status" value="1"/>
</dbReference>
<dbReference type="GO" id="GO:0005371">
    <property type="term" value="F:tricarboxylate secondary active transmembrane transporter activity"/>
    <property type="evidence" value="ECO:0007669"/>
    <property type="project" value="TreeGrafter"/>
</dbReference>
<keyword evidence="5 6" id="KW-0472">Membrane</keyword>
<gene>
    <name evidence="8" type="ORF">CCHL11_02233</name>
</gene>
<keyword evidence="9" id="KW-1185">Reference proteome</keyword>
<evidence type="ECO:0000256" key="2">
    <source>
        <dbReference type="ARBA" id="ARBA00022692"/>
    </source>
</evidence>
<dbReference type="Gene3D" id="1.50.40.10">
    <property type="entry name" value="Mitochondrial carrier domain"/>
    <property type="match status" value="1"/>
</dbReference>
<evidence type="ECO:0000256" key="6">
    <source>
        <dbReference type="PROSITE-ProRule" id="PRU00282"/>
    </source>
</evidence>
<accession>A0A1Q8S6H7</accession>
<dbReference type="OrthoDB" id="10253709at2759"/>
<organism evidence="8 9">
    <name type="scientific">Colletotrichum chlorophyti</name>
    <dbReference type="NCBI Taxonomy" id="708187"/>
    <lineage>
        <taxon>Eukaryota</taxon>
        <taxon>Fungi</taxon>
        <taxon>Dikarya</taxon>
        <taxon>Ascomycota</taxon>
        <taxon>Pezizomycotina</taxon>
        <taxon>Sordariomycetes</taxon>
        <taxon>Hypocreomycetidae</taxon>
        <taxon>Glomerellales</taxon>
        <taxon>Glomerellaceae</taxon>
        <taxon>Colletotrichum</taxon>
    </lineage>
</organism>
<dbReference type="PANTHER" id="PTHR46982:SF1">
    <property type="entry name" value="CITRATE_OXOGLUTARATE CARRIER PROTEIN"/>
    <property type="match status" value="1"/>
</dbReference>
<comment type="subcellular location">
    <subcellularLocation>
        <location evidence="1">Membrane</location>
        <topology evidence="1">Multi-pass membrane protein</topology>
    </subcellularLocation>
</comment>
<evidence type="ECO:0000256" key="3">
    <source>
        <dbReference type="ARBA" id="ARBA00022792"/>
    </source>
</evidence>
<dbReference type="Pfam" id="PF00153">
    <property type="entry name" value="Mito_carr"/>
    <property type="match status" value="1"/>
</dbReference>
<protein>
    <submittedName>
        <fullName evidence="8">Citrate/oxoglutarate carrier protein 1</fullName>
    </submittedName>
</protein>
<dbReference type="Proteomes" id="UP000186583">
    <property type="component" value="Unassembled WGS sequence"/>
</dbReference>
<dbReference type="AlphaFoldDB" id="A0A1Q8S6H7"/>
<reference evidence="8 9" key="1">
    <citation type="submission" date="2016-11" db="EMBL/GenBank/DDBJ databases">
        <title>Draft Genome Assembly of Colletotrichum chlorophyti a pathogen of herbaceous plants.</title>
        <authorList>
            <person name="Gan P."/>
            <person name="Narusaka M."/>
            <person name="Tsushima A."/>
            <person name="Narusaka Y."/>
            <person name="Takano Y."/>
            <person name="Shirasu K."/>
        </authorList>
    </citation>
    <scope>NUCLEOTIDE SEQUENCE [LARGE SCALE GENOMIC DNA]</scope>
    <source>
        <strain evidence="8 9">NTL11</strain>
    </source>
</reference>
<proteinExistence type="inferred from homology"/>